<proteinExistence type="inferred from homology"/>
<keyword evidence="2" id="KW-0732">Signal</keyword>
<protein>
    <submittedName>
        <fullName evidence="11">Serine-type D-Ala-D-Ala carboxypeptidase</fullName>
    </submittedName>
</protein>
<sequence>MKALLILQKGMRTRMKTSPYRRKHRRRAFRRLFWLLVLALATLLLLLWPRRVTLDGLNSPHAILLRADSGEVLAEKDADSTIYPASMTKMMTALLAIEANPDLDTPVTLPEEIFPALQAQNASLAGFQAGETATVRDLLYGAMLPSGAECCEALAREVSGSEEAFAARMNQKAAELGMTGTHFCNPTGLHDPEHVSTVRDMARLTEAALQNETFRKLFTTERYTVPATNCHPQGFTMHSTLLSQLDGTELHRGRILGGKTGYTGEAGLCLASLAEVKGREYILVTAGAGGDHSTAPYHIEDAVTVYRRVSRGS</sequence>
<evidence type="ECO:0000256" key="6">
    <source>
        <dbReference type="ARBA" id="ARBA00023316"/>
    </source>
</evidence>
<evidence type="ECO:0000313" key="11">
    <source>
        <dbReference type="EMBL" id="EEU94983.1"/>
    </source>
</evidence>
<comment type="caution">
    <text evidence="11">The sequence shown here is derived from an EMBL/GenBank/DDBJ whole genome shotgun (WGS) entry which is preliminary data.</text>
</comment>
<keyword evidence="11" id="KW-0645">Protease</keyword>
<keyword evidence="11" id="KW-0121">Carboxypeptidase</keyword>
<evidence type="ECO:0000256" key="1">
    <source>
        <dbReference type="ARBA" id="ARBA00007164"/>
    </source>
</evidence>
<accession>C7HAU0</accession>
<organism evidence="11 12">
    <name type="scientific">Faecalibacterium duncaniae (strain DSM 17677 / JCM 31915 / A2-165)</name>
    <name type="common">Faecalibacterium prausnitzii</name>
    <dbReference type="NCBI Taxonomy" id="411483"/>
    <lineage>
        <taxon>Bacteria</taxon>
        <taxon>Bacillati</taxon>
        <taxon>Bacillota</taxon>
        <taxon>Clostridia</taxon>
        <taxon>Eubacteriales</taxon>
        <taxon>Oscillospiraceae</taxon>
        <taxon>Faecalibacterium</taxon>
    </lineage>
</organism>
<evidence type="ECO:0000259" key="10">
    <source>
        <dbReference type="Pfam" id="PF00768"/>
    </source>
</evidence>
<dbReference type="GO" id="GO:0006508">
    <property type="term" value="P:proteolysis"/>
    <property type="evidence" value="ECO:0007669"/>
    <property type="project" value="InterPro"/>
</dbReference>
<keyword evidence="4" id="KW-0133">Cell shape</keyword>
<evidence type="ECO:0000313" key="12">
    <source>
        <dbReference type="Proteomes" id="UP000004619"/>
    </source>
</evidence>
<gene>
    <name evidence="11" type="ORF">FAEPRAA2165_03449</name>
</gene>
<evidence type="ECO:0000256" key="5">
    <source>
        <dbReference type="ARBA" id="ARBA00022984"/>
    </source>
</evidence>
<comment type="similarity">
    <text evidence="1 9">Belongs to the peptidase S11 family.</text>
</comment>
<feature type="active site" evidence="7">
    <location>
        <position position="146"/>
    </location>
</feature>
<dbReference type="EMBL" id="ACOP02000093">
    <property type="protein sequence ID" value="EEU94983.1"/>
    <property type="molecule type" value="Genomic_DNA"/>
</dbReference>
<dbReference type="GO" id="GO:0009002">
    <property type="term" value="F:serine-type D-Ala-D-Ala carboxypeptidase activity"/>
    <property type="evidence" value="ECO:0007669"/>
    <property type="project" value="InterPro"/>
</dbReference>
<evidence type="ECO:0000256" key="7">
    <source>
        <dbReference type="PIRSR" id="PIRSR618044-1"/>
    </source>
</evidence>
<dbReference type="eggNOG" id="COG1686">
    <property type="taxonomic scope" value="Bacteria"/>
</dbReference>
<keyword evidence="5" id="KW-0573">Peptidoglycan synthesis</keyword>
<dbReference type="GO" id="GO:0071555">
    <property type="term" value="P:cell wall organization"/>
    <property type="evidence" value="ECO:0007669"/>
    <property type="project" value="UniProtKB-KW"/>
</dbReference>
<dbReference type="PANTHER" id="PTHR21581:SF6">
    <property type="entry name" value="TRAFFICKING PROTEIN PARTICLE COMPLEX SUBUNIT 12"/>
    <property type="match status" value="1"/>
</dbReference>
<dbReference type="GO" id="GO:0009252">
    <property type="term" value="P:peptidoglycan biosynthetic process"/>
    <property type="evidence" value="ECO:0007669"/>
    <property type="project" value="UniProtKB-KW"/>
</dbReference>
<evidence type="ECO:0000256" key="8">
    <source>
        <dbReference type="PIRSR" id="PIRSR618044-2"/>
    </source>
</evidence>
<dbReference type="Proteomes" id="UP000004619">
    <property type="component" value="Unassembled WGS sequence"/>
</dbReference>
<feature type="domain" description="Peptidase S11 D-alanyl-D-alanine carboxypeptidase A N-terminal" evidence="10">
    <location>
        <begin position="57"/>
        <end position="288"/>
    </location>
</feature>
<dbReference type="PATRIC" id="fig|411483.3.peg.2719"/>
<dbReference type="GO" id="GO:0008360">
    <property type="term" value="P:regulation of cell shape"/>
    <property type="evidence" value="ECO:0007669"/>
    <property type="project" value="UniProtKB-KW"/>
</dbReference>
<dbReference type="Pfam" id="PF00768">
    <property type="entry name" value="Peptidase_S11"/>
    <property type="match status" value="1"/>
</dbReference>
<dbReference type="MEROPS" id="S11.004"/>
<dbReference type="SUPFAM" id="SSF56601">
    <property type="entry name" value="beta-lactamase/transpeptidase-like"/>
    <property type="match status" value="1"/>
</dbReference>
<reference evidence="11" key="1">
    <citation type="submission" date="2009-08" db="EMBL/GenBank/DDBJ databases">
        <authorList>
            <person name="Weinstock G."/>
            <person name="Sodergren E."/>
            <person name="Clifton S."/>
            <person name="Fulton L."/>
            <person name="Fulton B."/>
            <person name="Courtney L."/>
            <person name="Fronick C."/>
            <person name="Harrison M."/>
            <person name="Strong C."/>
            <person name="Farmer C."/>
            <person name="Delahaunty K."/>
            <person name="Markovic C."/>
            <person name="Hall O."/>
            <person name="Minx P."/>
            <person name="Tomlinson C."/>
            <person name="Mitreva M."/>
            <person name="Nelson J."/>
            <person name="Hou S."/>
            <person name="Wollam A."/>
            <person name="Pepin K.H."/>
            <person name="Johnson M."/>
            <person name="Bhonagiri V."/>
            <person name="Nash W.E."/>
            <person name="Warren W."/>
            <person name="Chinwalla A."/>
            <person name="Mardis E.R."/>
            <person name="Wilson R.K."/>
        </authorList>
    </citation>
    <scope>NUCLEOTIDE SEQUENCE [LARGE SCALE GENOMIC DNA]</scope>
    <source>
        <strain evidence="11">A2-165</strain>
    </source>
</reference>
<dbReference type="InterPro" id="IPR012338">
    <property type="entry name" value="Beta-lactam/transpept-like"/>
</dbReference>
<dbReference type="PRINTS" id="PR00725">
    <property type="entry name" value="DADACBPTASE1"/>
</dbReference>
<feature type="binding site" evidence="8">
    <location>
        <position position="259"/>
    </location>
    <ligand>
        <name>substrate</name>
    </ligand>
</feature>
<keyword evidence="6" id="KW-0961">Cell wall biogenesis/degradation</keyword>
<feature type="active site" description="Acyl-ester intermediate" evidence="7">
    <location>
        <position position="86"/>
    </location>
</feature>
<evidence type="ECO:0000256" key="4">
    <source>
        <dbReference type="ARBA" id="ARBA00022960"/>
    </source>
</evidence>
<evidence type="ECO:0000256" key="3">
    <source>
        <dbReference type="ARBA" id="ARBA00022801"/>
    </source>
</evidence>
<dbReference type="InterPro" id="IPR001967">
    <property type="entry name" value="Peptidase_S11_N"/>
</dbReference>
<dbReference type="Gene3D" id="3.40.710.10">
    <property type="entry name" value="DD-peptidase/beta-lactamase superfamily"/>
    <property type="match status" value="1"/>
</dbReference>
<dbReference type="AlphaFoldDB" id="C7HAU0"/>
<evidence type="ECO:0000256" key="9">
    <source>
        <dbReference type="RuleBase" id="RU004016"/>
    </source>
</evidence>
<dbReference type="STRING" id="411483.FAEPRAA2165_03449"/>
<dbReference type="InterPro" id="IPR018044">
    <property type="entry name" value="Peptidase_S11"/>
</dbReference>
<dbReference type="HOGENOM" id="CLU_027070_2_0_9"/>
<keyword evidence="3" id="KW-0378">Hydrolase</keyword>
<name>C7HAU0_FAED2</name>
<feature type="active site" description="Proton acceptor" evidence="7">
    <location>
        <position position="89"/>
    </location>
</feature>
<keyword evidence="12" id="KW-1185">Reference proteome</keyword>
<evidence type="ECO:0000256" key="2">
    <source>
        <dbReference type="ARBA" id="ARBA00022729"/>
    </source>
</evidence>
<dbReference type="PANTHER" id="PTHR21581">
    <property type="entry name" value="D-ALANYL-D-ALANINE CARBOXYPEPTIDASE"/>
    <property type="match status" value="1"/>
</dbReference>